<dbReference type="GO" id="GO:0000155">
    <property type="term" value="F:phosphorelay sensor kinase activity"/>
    <property type="evidence" value="ECO:0007669"/>
    <property type="project" value="InterPro"/>
</dbReference>
<keyword evidence="5" id="KW-0418">Kinase</keyword>
<dbReference type="EMBL" id="PFMI01000015">
    <property type="protein sequence ID" value="PIZ01144.1"/>
    <property type="molecule type" value="Genomic_DNA"/>
</dbReference>
<evidence type="ECO:0000256" key="4">
    <source>
        <dbReference type="ARBA" id="ARBA00022679"/>
    </source>
</evidence>
<dbReference type="InterPro" id="IPR036890">
    <property type="entry name" value="HATPase_C_sf"/>
</dbReference>
<dbReference type="PANTHER" id="PTHR45453">
    <property type="entry name" value="PHOSPHATE REGULON SENSOR PROTEIN PHOR"/>
    <property type="match status" value="1"/>
</dbReference>
<keyword evidence="6" id="KW-0902">Two-component regulatory system</keyword>
<dbReference type="Pfam" id="PF13188">
    <property type="entry name" value="PAS_8"/>
    <property type="match status" value="1"/>
</dbReference>
<dbReference type="InterPro" id="IPR004358">
    <property type="entry name" value="Sig_transdc_His_kin-like_C"/>
</dbReference>
<evidence type="ECO:0000256" key="2">
    <source>
        <dbReference type="ARBA" id="ARBA00012438"/>
    </source>
</evidence>
<evidence type="ECO:0000256" key="8">
    <source>
        <dbReference type="SAM" id="Coils"/>
    </source>
</evidence>
<evidence type="ECO:0000256" key="3">
    <source>
        <dbReference type="ARBA" id="ARBA00022553"/>
    </source>
</evidence>
<dbReference type="InterPro" id="IPR050351">
    <property type="entry name" value="BphY/WalK/GraS-like"/>
</dbReference>
<organism evidence="10 11">
    <name type="scientific">bacterium (Candidatus Gribaldobacteria) CG_4_10_14_0_8_um_filter_33_9</name>
    <dbReference type="NCBI Taxonomy" id="2014266"/>
    <lineage>
        <taxon>Bacteria</taxon>
        <taxon>Candidatus Gribaldobacteria</taxon>
    </lineage>
</organism>
<proteinExistence type="predicted"/>
<sequence length="418" mass="48764">MDKFLKREKEFQELDRISKMLIRRDLVLTELREKREKELEELREKTITLEKSRIALMNILEDVEKARNLAETEKNKTSAIFENFPEGLIFFDKENKISSINSKVQELFHLKEKKIRLIGQNIKDLKNYFSLIPLIEILGEEIKVFYQKILLIKTNLILEVSVIPVFTKERENKGKLIILRNVTREKNIERLKTEFVSIAAHQLRTPLSAIKWTLRMILDEDMGKINGEQRGILEKTYQSNERMIKLINDLLNVARIEEGKFLCKLQKQDIVKVLEEVFILFEQTAQKKGLKFEFQKPEEKLPEIKLDVEKISLAFHNLIDNAVNYTDSGGEVKIAIENLTEQKQILISIADTGIGIPIEKQDRVFNKFFRGENAMREETEGTGLGLFIAKNIIEALHGKIWFESKENNGTTFYCAFPC</sequence>
<keyword evidence="8" id="KW-0175">Coiled coil</keyword>
<dbReference type="InterPro" id="IPR036097">
    <property type="entry name" value="HisK_dim/P_sf"/>
</dbReference>
<dbReference type="Gene3D" id="1.10.287.130">
    <property type="match status" value="1"/>
</dbReference>
<dbReference type="AlphaFoldDB" id="A0A2M7RP00"/>
<dbReference type="InterPro" id="IPR003594">
    <property type="entry name" value="HATPase_dom"/>
</dbReference>
<dbReference type="CDD" id="cd00075">
    <property type="entry name" value="HATPase"/>
    <property type="match status" value="1"/>
</dbReference>
<feature type="coiled-coil region" evidence="8">
    <location>
        <begin position="28"/>
        <end position="76"/>
    </location>
</feature>
<evidence type="ECO:0000313" key="11">
    <source>
        <dbReference type="Proteomes" id="UP000229371"/>
    </source>
</evidence>
<dbReference type="Pfam" id="PF00512">
    <property type="entry name" value="HisKA"/>
    <property type="match status" value="1"/>
</dbReference>
<dbReference type="PRINTS" id="PR00344">
    <property type="entry name" value="BCTRLSENSOR"/>
</dbReference>
<dbReference type="SMART" id="SM00388">
    <property type="entry name" value="HisKA"/>
    <property type="match status" value="1"/>
</dbReference>
<dbReference type="GO" id="GO:0016036">
    <property type="term" value="P:cellular response to phosphate starvation"/>
    <property type="evidence" value="ECO:0007669"/>
    <property type="project" value="TreeGrafter"/>
</dbReference>
<dbReference type="SUPFAM" id="SSF55874">
    <property type="entry name" value="ATPase domain of HSP90 chaperone/DNA topoisomerase II/histidine kinase"/>
    <property type="match status" value="1"/>
</dbReference>
<dbReference type="GO" id="GO:0005886">
    <property type="term" value="C:plasma membrane"/>
    <property type="evidence" value="ECO:0007669"/>
    <property type="project" value="TreeGrafter"/>
</dbReference>
<dbReference type="PROSITE" id="PS50109">
    <property type="entry name" value="HIS_KIN"/>
    <property type="match status" value="1"/>
</dbReference>
<keyword evidence="7" id="KW-0472">Membrane</keyword>
<keyword evidence="3" id="KW-0597">Phosphoprotein</keyword>
<dbReference type="FunFam" id="3.30.565.10:FF:000006">
    <property type="entry name" value="Sensor histidine kinase WalK"/>
    <property type="match status" value="1"/>
</dbReference>
<dbReference type="Proteomes" id="UP000229371">
    <property type="component" value="Unassembled WGS sequence"/>
</dbReference>
<dbReference type="SMART" id="SM00387">
    <property type="entry name" value="HATPase_c"/>
    <property type="match status" value="1"/>
</dbReference>
<dbReference type="SUPFAM" id="SSF47384">
    <property type="entry name" value="Homodimeric domain of signal transducing histidine kinase"/>
    <property type="match status" value="1"/>
</dbReference>
<comment type="caution">
    <text evidence="10">The sequence shown here is derived from an EMBL/GenBank/DDBJ whole genome shotgun (WGS) entry which is preliminary data.</text>
</comment>
<dbReference type="InterPro" id="IPR000014">
    <property type="entry name" value="PAS"/>
</dbReference>
<reference evidence="11" key="1">
    <citation type="submission" date="2017-09" db="EMBL/GenBank/DDBJ databases">
        <title>Depth-based differentiation of microbial function through sediment-hosted aquifers and enrichment of novel symbionts in the deep terrestrial subsurface.</title>
        <authorList>
            <person name="Probst A.J."/>
            <person name="Ladd B."/>
            <person name="Jarett J.K."/>
            <person name="Geller-Mcgrath D.E."/>
            <person name="Sieber C.M.K."/>
            <person name="Emerson J.B."/>
            <person name="Anantharaman K."/>
            <person name="Thomas B.C."/>
            <person name="Malmstrom R."/>
            <person name="Stieglmeier M."/>
            <person name="Klingl A."/>
            <person name="Woyke T."/>
            <person name="Ryan C.M."/>
            <person name="Banfield J.F."/>
        </authorList>
    </citation>
    <scope>NUCLEOTIDE SEQUENCE [LARGE SCALE GENOMIC DNA]</scope>
</reference>
<name>A0A2M7RP00_9BACT</name>
<evidence type="ECO:0000256" key="1">
    <source>
        <dbReference type="ARBA" id="ARBA00000085"/>
    </source>
</evidence>
<evidence type="ECO:0000256" key="6">
    <source>
        <dbReference type="ARBA" id="ARBA00023012"/>
    </source>
</evidence>
<keyword evidence="4" id="KW-0808">Transferase</keyword>
<feature type="domain" description="Histidine kinase" evidence="9">
    <location>
        <begin position="198"/>
        <end position="418"/>
    </location>
</feature>
<accession>A0A2M7RP00</accession>
<dbReference type="Pfam" id="PF02518">
    <property type="entry name" value="HATPase_c"/>
    <property type="match status" value="1"/>
</dbReference>
<dbReference type="InterPro" id="IPR035965">
    <property type="entry name" value="PAS-like_dom_sf"/>
</dbReference>
<dbReference type="Gene3D" id="3.30.450.20">
    <property type="entry name" value="PAS domain"/>
    <property type="match status" value="1"/>
</dbReference>
<evidence type="ECO:0000256" key="7">
    <source>
        <dbReference type="ARBA" id="ARBA00023136"/>
    </source>
</evidence>
<dbReference type="PANTHER" id="PTHR45453:SF1">
    <property type="entry name" value="PHOSPHATE REGULON SENSOR PROTEIN PHOR"/>
    <property type="match status" value="1"/>
</dbReference>
<dbReference type="InterPro" id="IPR005467">
    <property type="entry name" value="His_kinase_dom"/>
</dbReference>
<gene>
    <name evidence="10" type="ORF">COY61_00570</name>
</gene>
<protein>
    <recommendedName>
        <fullName evidence="2">histidine kinase</fullName>
        <ecNumber evidence="2">2.7.13.3</ecNumber>
    </recommendedName>
</protein>
<dbReference type="SUPFAM" id="SSF55785">
    <property type="entry name" value="PYP-like sensor domain (PAS domain)"/>
    <property type="match status" value="1"/>
</dbReference>
<dbReference type="CDD" id="cd00082">
    <property type="entry name" value="HisKA"/>
    <property type="match status" value="1"/>
</dbReference>
<dbReference type="GO" id="GO:0004721">
    <property type="term" value="F:phosphoprotein phosphatase activity"/>
    <property type="evidence" value="ECO:0007669"/>
    <property type="project" value="TreeGrafter"/>
</dbReference>
<comment type="catalytic activity">
    <reaction evidence="1">
        <text>ATP + protein L-histidine = ADP + protein N-phospho-L-histidine.</text>
        <dbReference type="EC" id="2.7.13.3"/>
    </reaction>
</comment>
<evidence type="ECO:0000259" key="9">
    <source>
        <dbReference type="PROSITE" id="PS50109"/>
    </source>
</evidence>
<evidence type="ECO:0000313" key="10">
    <source>
        <dbReference type="EMBL" id="PIZ01144.1"/>
    </source>
</evidence>
<dbReference type="Gene3D" id="3.30.565.10">
    <property type="entry name" value="Histidine kinase-like ATPase, C-terminal domain"/>
    <property type="match status" value="1"/>
</dbReference>
<dbReference type="EC" id="2.7.13.3" evidence="2"/>
<dbReference type="InterPro" id="IPR003661">
    <property type="entry name" value="HisK_dim/P_dom"/>
</dbReference>
<evidence type="ECO:0000256" key="5">
    <source>
        <dbReference type="ARBA" id="ARBA00022777"/>
    </source>
</evidence>